<evidence type="ECO:0000313" key="3">
    <source>
        <dbReference type="EMBL" id="ABX75473.1"/>
    </source>
</evidence>
<dbReference type="InterPro" id="IPR012677">
    <property type="entry name" value="Nucleotide-bd_a/b_plait_sf"/>
</dbReference>
<dbReference type="GO" id="GO:0000028">
    <property type="term" value="P:ribosomal small subunit assembly"/>
    <property type="evidence" value="ECO:0007669"/>
    <property type="project" value="TreeGrafter"/>
</dbReference>
<accession>A9QQ88</accession>
<dbReference type="InterPro" id="IPR035979">
    <property type="entry name" value="RBD_domain_sf"/>
</dbReference>
<sequence>MESSVSGEFMAVTYKVGDDSSSNRHLFVKKHEGKDDTKPSNKTLFVLNVPQYLNKNCFKFLYKHCGSIRSVFIHSKPKGAENEASNSIFSPSEPNVGYKVAYVVFEEPSELSSALKCRELPTVPFKIINNSVGLTKWIREYNSTFLDVPVVTQEIETYMKEFDQRVEKEKQKAKDMDADEDGWVTVTKFSKKPKISRNEKVTRKLIEKQKKAAEKKTLLNFYRCQLRDARWNKFWNYAKNLIRIKNVLL</sequence>
<dbReference type="GO" id="GO:0034456">
    <property type="term" value="C:UTP-C complex"/>
    <property type="evidence" value="ECO:0007669"/>
    <property type="project" value="TreeGrafter"/>
</dbReference>
<dbReference type="GO" id="GO:0003676">
    <property type="term" value="F:nucleic acid binding"/>
    <property type="evidence" value="ECO:0007669"/>
    <property type="project" value="InterPro"/>
</dbReference>
<dbReference type="Pfam" id="PF12923">
    <property type="entry name" value="RRP7"/>
    <property type="match status" value="1"/>
</dbReference>
<dbReference type="GO" id="GO:0032545">
    <property type="term" value="C:CURI complex"/>
    <property type="evidence" value="ECO:0007669"/>
    <property type="project" value="TreeGrafter"/>
</dbReference>
<dbReference type="SUPFAM" id="SSF54928">
    <property type="entry name" value="RNA-binding domain, RBD"/>
    <property type="match status" value="1"/>
</dbReference>
<evidence type="ECO:0000259" key="2">
    <source>
        <dbReference type="Pfam" id="PF12923"/>
    </source>
</evidence>
<comment type="similarity">
    <text evidence="1">Belongs to the RRP7 family.</text>
</comment>
<dbReference type="PANTHER" id="PTHR13191">
    <property type="entry name" value="RIBOSOMAL RNA PROCESSING PROTEIN 7-RELATED"/>
    <property type="match status" value="1"/>
</dbReference>
<reference evidence="3" key="1">
    <citation type="submission" date="2007-10" db="EMBL/GenBank/DDBJ databases">
        <title>Transcriptome analysis of the venom gland of the Chinese wolf spider Lycosa Singoriensis.</title>
        <authorList>
            <person name="Zhang Y."/>
            <person name="Liang S."/>
        </authorList>
    </citation>
    <scope>NUCLEOTIDE SEQUENCE</scope>
    <source>
        <tissue evidence="3">Venom gland</tissue>
    </source>
</reference>
<dbReference type="CDD" id="cd12294">
    <property type="entry name" value="RRM_Rrp7A"/>
    <property type="match status" value="1"/>
</dbReference>
<dbReference type="AlphaFoldDB" id="A9QQ88"/>
<dbReference type="Gene3D" id="3.30.70.330">
    <property type="match status" value="1"/>
</dbReference>
<dbReference type="PANTHER" id="PTHR13191:SF0">
    <property type="entry name" value="RIBOSOMAL RNA-PROCESSING PROTEIN 7 HOMOLOG A-RELATED"/>
    <property type="match status" value="1"/>
</dbReference>
<dbReference type="EMBL" id="EU247174">
    <property type="protein sequence ID" value="ABX75473.1"/>
    <property type="molecule type" value="mRNA"/>
</dbReference>
<name>A9QQ88_LYCSI</name>
<proteinExistence type="evidence at transcript level"/>
<feature type="domain" description="Ribosomal RNA-processing protein 7 C-terminal" evidence="2">
    <location>
        <begin position="144"/>
        <end position="234"/>
    </location>
</feature>
<organism evidence="3">
    <name type="scientific">Lycosa singoriensis</name>
    <name type="common">Wolf spider</name>
    <name type="synonym">Aranea singoriensis</name>
    <dbReference type="NCBI Taxonomy" id="434756"/>
    <lineage>
        <taxon>Eukaryota</taxon>
        <taxon>Metazoa</taxon>
        <taxon>Ecdysozoa</taxon>
        <taxon>Arthropoda</taxon>
        <taxon>Chelicerata</taxon>
        <taxon>Arachnida</taxon>
        <taxon>Araneae</taxon>
        <taxon>Araneomorphae</taxon>
        <taxon>Entelegynae</taxon>
        <taxon>Lycosoidea</taxon>
        <taxon>Lycosidae</taxon>
        <taxon>Lycosa</taxon>
    </lineage>
</organism>
<dbReference type="InterPro" id="IPR040446">
    <property type="entry name" value="RRP7"/>
</dbReference>
<dbReference type="InterPro" id="IPR024326">
    <property type="entry name" value="RRP7_C"/>
</dbReference>
<protein>
    <submittedName>
        <fullName evidence="3">rRNA processing protein RRP7</fullName>
    </submittedName>
</protein>
<dbReference type="GO" id="GO:0006364">
    <property type="term" value="P:rRNA processing"/>
    <property type="evidence" value="ECO:0007669"/>
    <property type="project" value="TreeGrafter"/>
</dbReference>
<dbReference type="InterPro" id="IPR034890">
    <property type="entry name" value="Rrp7A_RRM"/>
</dbReference>
<evidence type="ECO:0000256" key="1">
    <source>
        <dbReference type="ARBA" id="ARBA00006110"/>
    </source>
</evidence>